<dbReference type="EMBL" id="KQ965737">
    <property type="protein sequence ID" value="KXS19974.1"/>
    <property type="molecule type" value="Genomic_DNA"/>
</dbReference>
<accession>A0A139ATG0</accession>
<feature type="region of interest" description="Disordered" evidence="1">
    <location>
        <begin position="508"/>
        <end position="528"/>
    </location>
</feature>
<name>A0A139ATG0_GONPJ</name>
<feature type="region of interest" description="Disordered" evidence="1">
    <location>
        <begin position="175"/>
        <end position="326"/>
    </location>
</feature>
<feature type="compositionally biased region" description="Polar residues" evidence="1">
    <location>
        <begin position="80"/>
        <end position="95"/>
    </location>
</feature>
<organism evidence="2 3">
    <name type="scientific">Gonapodya prolifera (strain JEL478)</name>
    <name type="common">Monoblepharis prolifera</name>
    <dbReference type="NCBI Taxonomy" id="1344416"/>
    <lineage>
        <taxon>Eukaryota</taxon>
        <taxon>Fungi</taxon>
        <taxon>Fungi incertae sedis</taxon>
        <taxon>Chytridiomycota</taxon>
        <taxon>Chytridiomycota incertae sedis</taxon>
        <taxon>Monoblepharidomycetes</taxon>
        <taxon>Monoblepharidales</taxon>
        <taxon>Gonapodyaceae</taxon>
        <taxon>Gonapodya</taxon>
    </lineage>
</organism>
<gene>
    <name evidence="2" type="ORF">M427DRAFT_28833</name>
</gene>
<dbReference type="OrthoDB" id="10690419at2759"/>
<feature type="region of interest" description="Disordered" evidence="1">
    <location>
        <begin position="431"/>
        <end position="490"/>
    </location>
</feature>
<feature type="compositionally biased region" description="Polar residues" evidence="1">
    <location>
        <begin position="57"/>
        <end position="71"/>
    </location>
</feature>
<feature type="compositionally biased region" description="Basic and acidic residues" evidence="1">
    <location>
        <begin position="451"/>
        <end position="466"/>
    </location>
</feature>
<feature type="compositionally biased region" description="Basic and acidic residues" evidence="1">
    <location>
        <begin position="47"/>
        <end position="56"/>
    </location>
</feature>
<feature type="compositionally biased region" description="Polar residues" evidence="1">
    <location>
        <begin position="295"/>
        <end position="305"/>
    </location>
</feature>
<feature type="region of interest" description="Disordered" evidence="1">
    <location>
        <begin position="659"/>
        <end position="699"/>
    </location>
</feature>
<protein>
    <submittedName>
        <fullName evidence="2">Uncharacterized protein</fullName>
    </submittedName>
</protein>
<feature type="compositionally biased region" description="Basic and acidic residues" evidence="1">
    <location>
        <begin position="223"/>
        <end position="234"/>
    </location>
</feature>
<evidence type="ECO:0000313" key="2">
    <source>
        <dbReference type="EMBL" id="KXS19974.1"/>
    </source>
</evidence>
<dbReference type="AlphaFoldDB" id="A0A139ATG0"/>
<reference evidence="2 3" key="1">
    <citation type="journal article" date="2015" name="Genome Biol. Evol.">
        <title>Phylogenomic analyses indicate that early fungi evolved digesting cell walls of algal ancestors of land plants.</title>
        <authorList>
            <person name="Chang Y."/>
            <person name="Wang S."/>
            <person name="Sekimoto S."/>
            <person name="Aerts A.L."/>
            <person name="Choi C."/>
            <person name="Clum A."/>
            <person name="LaButti K.M."/>
            <person name="Lindquist E.A."/>
            <person name="Yee Ngan C."/>
            <person name="Ohm R.A."/>
            <person name="Salamov A.A."/>
            <person name="Grigoriev I.V."/>
            <person name="Spatafora J.W."/>
            <person name="Berbee M.L."/>
        </authorList>
    </citation>
    <scope>NUCLEOTIDE SEQUENCE [LARGE SCALE GENOMIC DNA]</scope>
    <source>
        <strain evidence="2 3">JEL478</strain>
    </source>
</reference>
<feature type="region of interest" description="Disordered" evidence="1">
    <location>
        <begin position="564"/>
        <end position="616"/>
    </location>
</feature>
<sequence length="731" mass="78805">MQHGDWITFLRSQSWLTEIALGQTVKAIPLLRKTVVAESVHGTHVSESQRNEDTANKTRNLGIQSRKTPSLSDRPAGQVFVSNQPALPAPSTSAGAQPGGPQSTESSGSSTQEYDNPSGARTAQGGGEQSATKGDTMQTMSAPTTKEWYPVEAECVFAGQCRFSTNVPWDVASQGHHLAQKSNTMEGENVAPSNGGGELHRQRDPPEKLEITHPRIAPAPREGANHTEQDHTDGTTEGTRKRKRHEEEEEEGGQGIPGPSMNLPNLALEHEVETSVGDSRLSKRPRNLVEPPLEESTTSGPNANATDKAPVKNTASTPTPGSSTLLTGARPQWLTFADSTGSENTSQLFLRLYTSYHPEPPHQPTLIALFQRTRSDPSKRQTPPVYFLVHQPSIKRLVLPTDEPKPWSATASMVIDNVVWNVFCPEDVAAPRKTQEDNSKNVAPKQKQKSRAKEDAQERYDGKSTRTGEGADGPNLEPRVSKNTKKWTRKTSSLRSLFSNLFAHLNVPRTPPPPPTNLTEGSIPVPTLGGRKIQLRKTKTGVSAGGYSLTSSPVTASRNKIATGKETRGFSKGSTGSVQDVASKLGLKDAGKPRRGTSGQASPRPPPPPPTKDATLSDLENYITTSLLSIVSRFGDVQSSQKSNGGQSSQSSLLSEALGNIPVPERQPVVVGSAERDIENTPPPGSVSRPQTSPKGKDARMARLNDYVYPELTAVVQELKSWLDKNQTTAG</sequence>
<feature type="compositionally biased region" description="Polar residues" evidence="1">
    <location>
        <begin position="129"/>
        <end position="140"/>
    </location>
</feature>
<keyword evidence="3" id="KW-1185">Reference proteome</keyword>
<feature type="compositionally biased region" description="Low complexity" evidence="1">
    <location>
        <begin position="316"/>
        <end position="326"/>
    </location>
</feature>
<feature type="region of interest" description="Disordered" evidence="1">
    <location>
        <begin position="40"/>
        <end position="140"/>
    </location>
</feature>
<proteinExistence type="predicted"/>
<evidence type="ECO:0000256" key="1">
    <source>
        <dbReference type="SAM" id="MobiDB-lite"/>
    </source>
</evidence>
<feature type="compositionally biased region" description="Low complexity" evidence="1">
    <location>
        <begin position="99"/>
        <end position="113"/>
    </location>
</feature>
<feature type="compositionally biased region" description="Basic and acidic residues" evidence="1">
    <location>
        <begin position="198"/>
        <end position="213"/>
    </location>
</feature>
<dbReference type="Proteomes" id="UP000070544">
    <property type="component" value="Unassembled WGS sequence"/>
</dbReference>
<evidence type="ECO:0000313" key="3">
    <source>
        <dbReference type="Proteomes" id="UP000070544"/>
    </source>
</evidence>